<keyword evidence="7" id="KW-0521">NADP</keyword>
<proteinExistence type="inferred from homology"/>
<dbReference type="GO" id="GO:0000287">
    <property type="term" value="F:magnesium ion binding"/>
    <property type="evidence" value="ECO:0007669"/>
    <property type="project" value="InterPro"/>
</dbReference>
<evidence type="ECO:0000256" key="16">
    <source>
        <dbReference type="PIRSR" id="PIRSR000454-4"/>
    </source>
</evidence>
<feature type="binding site" evidence="15">
    <location>
        <position position="1846"/>
    </location>
    <ligand>
        <name>Mg(2+)</name>
        <dbReference type="ChEBI" id="CHEBI:18420"/>
    </ligand>
</feature>
<evidence type="ECO:0000256" key="2">
    <source>
        <dbReference type="ARBA" id="ARBA00022450"/>
    </source>
</evidence>
<evidence type="ECO:0000256" key="1">
    <source>
        <dbReference type="ARBA" id="ARBA00007485"/>
    </source>
</evidence>
<feature type="binding site" evidence="15">
    <location>
        <position position="1745"/>
    </location>
    <ligand>
        <name>Mg(2+)</name>
        <dbReference type="ChEBI" id="CHEBI:18420"/>
    </ligand>
</feature>
<keyword evidence="8" id="KW-0560">Oxidoreductase</keyword>
<feature type="binding site" evidence="15">
    <location>
        <position position="1746"/>
    </location>
    <ligand>
        <name>Mg(2+)</name>
        <dbReference type="ChEBI" id="CHEBI:18420"/>
    </ligand>
</feature>
<organism evidence="20 21">
    <name type="scientific">Knufia peltigerae</name>
    <dbReference type="NCBI Taxonomy" id="1002370"/>
    <lineage>
        <taxon>Eukaryota</taxon>
        <taxon>Fungi</taxon>
        <taxon>Dikarya</taxon>
        <taxon>Ascomycota</taxon>
        <taxon>Pezizomycotina</taxon>
        <taxon>Eurotiomycetes</taxon>
        <taxon>Chaetothyriomycetidae</taxon>
        <taxon>Chaetothyriales</taxon>
        <taxon>Trichomeriaceae</taxon>
        <taxon>Knufia</taxon>
    </lineage>
</organism>
<comment type="similarity">
    <text evidence="1 13">Belongs to the thiolase-like superfamily. Fungal fatty acid synthetase subunit alpha family.</text>
</comment>
<name>A0AA38XSR9_9EURO</name>
<dbReference type="InterPro" id="IPR020841">
    <property type="entry name" value="PKS_Beta-ketoAc_synthase_dom"/>
</dbReference>
<dbReference type="InterPro" id="IPR050830">
    <property type="entry name" value="Fungal_FAS"/>
</dbReference>
<feature type="domain" description="Carrier" evidence="18">
    <location>
        <begin position="222"/>
        <end position="300"/>
    </location>
</feature>
<keyword evidence="3" id="KW-0597">Phosphoprotein</keyword>
<evidence type="ECO:0000313" key="21">
    <source>
        <dbReference type="Proteomes" id="UP001172681"/>
    </source>
</evidence>
<protein>
    <recommendedName>
        <fullName evidence="22">Beta-ketoacyl-[acyl-carrier-protein] synthase I</fullName>
    </recommendedName>
</protein>
<feature type="modified residue" description="O-(pantetheine 4'-phosphoryl)serine" evidence="16">
    <location>
        <position position="260"/>
    </location>
</feature>
<dbReference type="InterPro" id="IPR018201">
    <property type="entry name" value="Ketoacyl_synth_AS"/>
</dbReference>
<dbReference type="Pfam" id="PF18325">
    <property type="entry name" value="Fas_alpha_ACP"/>
    <property type="match status" value="1"/>
</dbReference>
<dbReference type="GO" id="GO:0004312">
    <property type="term" value="F:fatty acid synthase activity"/>
    <property type="evidence" value="ECO:0007669"/>
    <property type="project" value="InterPro"/>
</dbReference>
<evidence type="ECO:0008006" key="22">
    <source>
        <dbReference type="Google" id="ProtNLM"/>
    </source>
</evidence>
<dbReference type="InterPro" id="IPR008278">
    <property type="entry name" value="4-PPantetheinyl_Trfase_dom"/>
</dbReference>
<dbReference type="Gene3D" id="6.10.140.1410">
    <property type="match status" value="1"/>
</dbReference>
<dbReference type="InterPro" id="IPR004568">
    <property type="entry name" value="Ppantetheine-prot_Trfase_dom"/>
</dbReference>
<evidence type="ECO:0000259" key="18">
    <source>
        <dbReference type="PROSITE" id="PS50075"/>
    </source>
</evidence>
<dbReference type="SUPFAM" id="SSF51735">
    <property type="entry name" value="NAD(P)-binding Rossmann-fold domains"/>
    <property type="match status" value="1"/>
</dbReference>
<comment type="caution">
    <text evidence="20">The sequence shown here is derived from an EMBL/GenBank/DDBJ whole genome shotgun (WGS) entry which is preliminary data.</text>
</comment>
<evidence type="ECO:0000256" key="10">
    <source>
        <dbReference type="ARBA" id="ARBA00048237"/>
    </source>
</evidence>
<dbReference type="Pfam" id="PF01648">
    <property type="entry name" value="ACPS"/>
    <property type="match status" value="1"/>
</dbReference>
<dbReference type="Proteomes" id="UP001172681">
    <property type="component" value="Unassembled WGS sequence"/>
</dbReference>
<evidence type="ECO:0000256" key="13">
    <source>
        <dbReference type="PIRNR" id="PIRNR000454"/>
    </source>
</evidence>
<dbReference type="Gene3D" id="3.90.470.20">
    <property type="entry name" value="4'-phosphopantetheinyl transferase domain"/>
    <property type="match status" value="1"/>
</dbReference>
<comment type="catalytic activity">
    <reaction evidence="10">
        <text>acetyl-CoA + n malonyl-CoA + 2n NADPH + 4n H(+) = a long-chain-acyl-CoA + n CoA + n CO2 + 2n NADP(+).</text>
        <dbReference type="EC" id="2.3.1.86"/>
    </reaction>
</comment>
<dbReference type="GO" id="GO:0044550">
    <property type="term" value="P:secondary metabolite biosynthetic process"/>
    <property type="evidence" value="ECO:0007669"/>
    <property type="project" value="UniProtKB-ARBA"/>
</dbReference>
<dbReference type="InterPro" id="IPR047224">
    <property type="entry name" value="FAS_alpha_su_C"/>
</dbReference>
<dbReference type="EMBL" id="JAPDRN010000122">
    <property type="protein sequence ID" value="KAJ9620667.1"/>
    <property type="molecule type" value="Genomic_DNA"/>
</dbReference>
<keyword evidence="4 13" id="KW-0808">Transferase</keyword>
<sequence>MAGLSEILAWDAGQIDPAYFPDLARRAISAKSPSSTSGAWPAVSDALLKPAMAVISATRSEALPRADTFESKQQLLACKLLIELLSYQFASPVRWIETQKEMLRKANGIERYVEIGPARILATMIQKSASQGYSSQAASHWSHFRFLSSADNKNDIYYEYSEQTQPDPSGRAGASGANVTVSASLEVKVTPPPASTNVNASVATSMEAPIMAPVIAALSVPDASLLANHVVLAITAQKLKKAFDQVPIQKTIRELSGGKSTLQNELIGDLAAEFGSLPDGSEDLSLEALGESLQASFAGKPGKQLSALISKFISGKMPAGFNQAAVQDHLQEKWGLNKSHALIPISLAVTAEPASRLPDANSAKEFFDAHTLRYGAFVGISLTPLTGQGGALAVQATVTVDSAGLEVARKEQRDYHLKQFELLAKYLQINPDLEHEKLQELAASEKLLEEKLNRWAAEFDDHFFDGIQPLFDIRKSRTYDSWWNWAREDLLRLLSDFLHQPFNIEGIESDDKVQSLLSRFEPSCLDIVQRTNVDPQLKASSDLGREIARLGTTAMGLDPVFKYTLPSMRPSTSITATGLVEYTEVPRTINNYSSLVEHGRLAPTGEHIPFVHIRRREDGQEWKYDRESTNLLLSALQTGTTSGITFTGKTILVIGAGANSIGAEVVKGLLCGGARVIVTTSRAVSSTAKFYQRMYRKHGARGSALSVVPFNQGSRKDCEALIEHIYSPGSVIGENLDFIIPFAAIPESGAIDGLDSKSELAHRAMLTNILRLLGYICKQKEARGLDTQPTTVILPLSPNHGTFGGDGMYAESKLGLETLFNRFHSESWSAYLNICGAVIGWTRGTGLMNANNIVAEAIESHDVVTFSQAEMAFNILALMTPAISTLCEDDPVYADLNGGLQFVHNLKQEIVAAREKITDTSKLRKALIQERSRHQVVLKGSEELETKSEGVDLSARRANLSMAFPRLSTYEDLTQGVKELDGMLDLSRIVAVVGFSELGPWGSARTRWEMEHQNQLSLEGYVELSWIMGLVKHKDGEVNGKPYTGWVGTETQQPVKDEEFKEKYHDKIMNHTGIRFIESEALGGYDPKRKEFLHEIVTEDDLPAFESSKATAEAFKLRYQDKVTIEPISGSDEYKVRIKKGAHFLVPKASAFDREIAGQLPKGWDPKTYGIPEDIVQQTDPVTLYALCCVSEALLSAGIQDPYELYKHIHVSELANCIGTGAGPLLAMRGVYRDRYLDKPVQSDILQESFLNTMGAWINMLILSSTGPIKSPVGACATAIESLDIGCEAIQGGKCKVAIVGGCDDFQEEMSYEFAKMKATASSNEEFERGRTPQEMSRPSAASRGGFVESAGCGVQLLMSADLALKMGLPIYGVVAYTQMASDKIGRSVPAPGKGILTAARELSSHSDSHLLDLEFRRNQLQESFKLVKVWEQSRLEEARQRPDYSERMAQEIHTAATTKIRSAKRTWGNDLRLQDPHIAPLKSSLAAWGLTVDDITVASMHGTSTKANDTNEADVINTQLTHLGRTRGNPILAVCQKSLTGHPKGAAGAWQFNGCLQMLQTGIVPGNKNADNIEGKLRQYEHIVYPMEAIRPSSVDATMLTSFGFGQKGGIAIAVASKYLFSAAGKAAFNEYRARATTRQRTGNIAFQRALMSNSIFKAKERSPWDSSDARLKEVLLNPRARVSRTESSDTFTFKDALSISDVASAVNTPREEMAQEMLLFSSVHSMLGASSLAPPSQQSVGIDVENIVDVPVDNENFIGRNFTVMERELCSSKPDPRASYAGRWCAKEAVMKSLQIASRGPGAAMDEIEILHDDFGVPKVELFGKTKEAAEAKGVSAVQVSITHSAGTATAIALASRGS</sequence>
<keyword evidence="6 15" id="KW-0460">Magnesium</keyword>
<dbReference type="SMART" id="SM00825">
    <property type="entry name" value="PKS_KS"/>
    <property type="match status" value="1"/>
</dbReference>
<dbReference type="Gene3D" id="3.30.70.2490">
    <property type="match status" value="1"/>
</dbReference>
<evidence type="ECO:0000256" key="7">
    <source>
        <dbReference type="ARBA" id="ARBA00022857"/>
    </source>
</evidence>
<evidence type="ECO:0000256" key="14">
    <source>
        <dbReference type="PIRSR" id="PIRSR000454-1"/>
    </source>
</evidence>
<keyword evidence="5 15" id="KW-0479">Metal-binding</keyword>
<evidence type="ECO:0000256" key="8">
    <source>
        <dbReference type="ARBA" id="ARBA00023002"/>
    </source>
</evidence>
<dbReference type="Pfam" id="PF02801">
    <property type="entry name" value="Ketoacyl-synt_C"/>
    <property type="match status" value="1"/>
</dbReference>
<dbReference type="CDD" id="cd00828">
    <property type="entry name" value="elong_cond_enzymes"/>
    <property type="match status" value="1"/>
</dbReference>
<dbReference type="FunFam" id="3.90.470.20:FF:000005">
    <property type="entry name" value="Fatty acid synthase alpha subunit FasA"/>
    <property type="match status" value="1"/>
</dbReference>
<keyword evidence="2 13" id="KW-0596">Phosphopantetheine</keyword>
<dbReference type="NCBIfam" id="TIGR00556">
    <property type="entry name" value="pantethn_trn"/>
    <property type="match status" value="1"/>
</dbReference>
<dbReference type="InterPro" id="IPR026025">
    <property type="entry name" value="FAS_alpha_yeast"/>
</dbReference>
<dbReference type="InterPro" id="IPR009081">
    <property type="entry name" value="PP-bd_ACP"/>
</dbReference>
<dbReference type="GO" id="GO:0004321">
    <property type="term" value="F:fatty-acyl-CoA synthase activity"/>
    <property type="evidence" value="ECO:0007669"/>
    <property type="project" value="UniProtKB-EC"/>
</dbReference>
<keyword evidence="9" id="KW-0511">Multifunctional enzyme</keyword>
<evidence type="ECO:0000256" key="15">
    <source>
        <dbReference type="PIRSR" id="PIRSR000454-3"/>
    </source>
</evidence>
<dbReference type="GO" id="GO:0008897">
    <property type="term" value="F:holo-[acyl-carrier-protein] synthase activity"/>
    <property type="evidence" value="ECO:0007669"/>
    <property type="project" value="InterPro"/>
</dbReference>
<dbReference type="Gene3D" id="3.40.47.10">
    <property type="match status" value="1"/>
</dbReference>
<dbReference type="PROSITE" id="PS50075">
    <property type="entry name" value="CARRIER"/>
    <property type="match status" value="1"/>
</dbReference>
<dbReference type="InterPro" id="IPR041550">
    <property type="entry name" value="FASI_helical"/>
</dbReference>
<dbReference type="Gene3D" id="3.40.50.720">
    <property type="entry name" value="NAD(P)-binding Rossmann-like Domain"/>
    <property type="match status" value="2"/>
</dbReference>
<evidence type="ECO:0000313" key="20">
    <source>
        <dbReference type="EMBL" id="KAJ9620667.1"/>
    </source>
</evidence>
<dbReference type="GO" id="GO:0004316">
    <property type="term" value="F:3-oxoacyl-[acyl-carrier-protein] reductase (NADPH) activity"/>
    <property type="evidence" value="ECO:0007669"/>
    <property type="project" value="UniProtKB-EC"/>
</dbReference>
<evidence type="ECO:0000256" key="5">
    <source>
        <dbReference type="ARBA" id="ARBA00022723"/>
    </source>
</evidence>
<dbReference type="PANTHER" id="PTHR10982:SF21">
    <property type="entry name" value="FATTY ACID SYNTHASE SUBUNIT BETA"/>
    <property type="match status" value="1"/>
</dbReference>
<evidence type="ECO:0000256" key="12">
    <source>
        <dbReference type="ARBA" id="ARBA00049541"/>
    </source>
</evidence>
<gene>
    <name evidence="20" type="ORF">H2204_012222</name>
</gene>
<dbReference type="FunFam" id="3.90.25.70:FF:000001">
    <property type="entry name" value="Fatty acid synthase subunit alpha"/>
    <property type="match status" value="1"/>
</dbReference>
<evidence type="ECO:0000256" key="17">
    <source>
        <dbReference type="SAM" id="MobiDB-lite"/>
    </source>
</evidence>
<keyword evidence="21" id="KW-1185">Reference proteome</keyword>
<dbReference type="Pfam" id="PF00109">
    <property type="entry name" value="ketoacyl-synt"/>
    <property type="match status" value="1"/>
</dbReference>
<dbReference type="Gene3D" id="3.90.25.70">
    <property type="match status" value="1"/>
</dbReference>
<dbReference type="GO" id="GO:0042759">
    <property type="term" value="P:long-chain fatty acid biosynthetic process"/>
    <property type="evidence" value="ECO:0007669"/>
    <property type="project" value="UniProtKB-UniRule"/>
</dbReference>
<evidence type="ECO:0000259" key="19">
    <source>
        <dbReference type="PROSITE" id="PS52004"/>
    </source>
</evidence>
<dbReference type="PIRSF" id="PIRSF000454">
    <property type="entry name" value="FAS_yeast_alpha"/>
    <property type="match status" value="1"/>
</dbReference>
<dbReference type="InterPro" id="IPR016039">
    <property type="entry name" value="Thiolase-like"/>
</dbReference>
<comment type="catalytic activity">
    <reaction evidence="12">
        <text>a fatty acyl-[ACP] + malonyl-[ACP] + H(+) = a 3-oxoacyl-[ACP] + holo-[ACP] + CO2</text>
        <dbReference type="Rhea" id="RHEA:22836"/>
        <dbReference type="Rhea" id="RHEA-COMP:9623"/>
        <dbReference type="Rhea" id="RHEA-COMP:9685"/>
        <dbReference type="Rhea" id="RHEA-COMP:9916"/>
        <dbReference type="Rhea" id="RHEA-COMP:14125"/>
        <dbReference type="ChEBI" id="CHEBI:15378"/>
        <dbReference type="ChEBI" id="CHEBI:16526"/>
        <dbReference type="ChEBI" id="CHEBI:64479"/>
        <dbReference type="ChEBI" id="CHEBI:78449"/>
        <dbReference type="ChEBI" id="CHEBI:78776"/>
        <dbReference type="ChEBI" id="CHEBI:138651"/>
        <dbReference type="EC" id="2.3.1.41"/>
    </reaction>
</comment>
<comment type="catalytic activity">
    <reaction evidence="11">
        <text>a (3R)-hydroxyacyl-[ACP] + NADP(+) = a 3-oxoacyl-[ACP] + NADPH + H(+)</text>
        <dbReference type="Rhea" id="RHEA:17397"/>
        <dbReference type="Rhea" id="RHEA-COMP:9916"/>
        <dbReference type="Rhea" id="RHEA-COMP:9945"/>
        <dbReference type="ChEBI" id="CHEBI:15378"/>
        <dbReference type="ChEBI" id="CHEBI:57783"/>
        <dbReference type="ChEBI" id="CHEBI:58349"/>
        <dbReference type="ChEBI" id="CHEBI:78776"/>
        <dbReference type="ChEBI" id="CHEBI:78827"/>
        <dbReference type="EC" id="1.1.1.100"/>
    </reaction>
</comment>
<evidence type="ECO:0000256" key="3">
    <source>
        <dbReference type="ARBA" id="ARBA00022553"/>
    </source>
</evidence>
<feature type="active site" description="For beta-ketoacyl synthase activity" evidence="14">
    <location>
        <position position="1276"/>
    </location>
</feature>
<evidence type="ECO:0000256" key="6">
    <source>
        <dbReference type="ARBA" id="ARBA00022842"/>
    </source>
</evidence>
<reference evidence="20" key="1">
    <citation type="submission" date="2022-10" db="EMBL/GenBank/DDBJ databases">
        <title>Culturing micro-colonial fungi from biological soil crusts in the Mojave desert and describing Neophaeococcomyces mojavensis, and introducing the new genera and species Taxawa tesnikishii.</title>
        <authorList>
            <person name="Kurbessoian T."/>
            <person name="Stajich J.E."/>
        </authorList>
    </citation>
    <scope>NUCLEOTIDE SEQUENCE</scope>
    <source>
        <strain evidence="20">TK_35</strain>
    </source>
</reference>
<feature type="region of interest" description="Disordered" evidence="17">
    <location>
        <begin position="1323"/>
        <end position="1343"/>
    </location>
</feature>
<evidence type="ECO:0000256" key="9">
    <source>
        <dbReference type="ARBA" id="ARBA00023268"/>
    </source>
</evidence>
<dbReference type="PROSITE" id="PS52004">
    <property type="entry name" value="KS3_2"/>
    <property type="match status" value="1"/>
</dbReference>
<dbReference type="SUPFAM" id="SSF56214">
    <property type="entry name" value="4'-phosphopantetheinyl transferase"/>
    <property type="match status" value="1"/>
</dbReference>
<evidence type="ECO:0000256" key="4">
    <source>
        <dbReference type="ARBA" id="ARBA00022679"/>
    </source>
</evidence>
<dbReference type="PANTHER" id="PTHR10982">
    <property type="entry name" value="MALONYL COA-ACYL CARRIER PROTEIN TRANSACYLASE"/>
    <property type="match status" value="1"/>
</dbReference>
<dbReference type="GO" id="GO:0005835">
    <property type="term" value="C:fatty acid synthase complex"/>
    <property type="evidence" value="ECO:0007669"/>
    <property type="project" value="InterPro"/>
</dbReference>
<dbReference type="InterPro" id="IPR016035">
    <property type="entry name" value="Acyl_Trfase/lysoPLipase"/>
</dbReference>
<feature type="binding site" evidence="15">
    <location>
        <position position="1747"/>
    </location>
    <ligand>
        <name>Mg(2+)</name>
        <dbReference type="ChEBI" id="CHEBI:18420"/>
    </ligand>
</feature>
<dbReference type="Pfam" id="PF18314">
    <property type="entry name" value="FAS_I_H"/>
    <property type="match status" value="1"/>
</dbReference>
<dbReference type="InterPro" id="IPR036291">
    <property type="entry name" value="NAD(P)-bd_dom_sf"/>
</dbReference>
<dbReference type="InterPro" id="IPR014031">
    <property type="entry name" value="Ketoacyl_synth_C"/>
</dbReference>
<feature type="domain" description="Ketosynthase family 3 (KS3)" evidence="19">
    <location>
        <begin position="1090"/>
        <end position="1617"/>
    </location>
</feature>
<dbReference type="InterPro" id="IPR014030">
    <property type="entry name" value="Ketoacyl_synth_N"/>
</dbReference>
<dbReference type="SUPFAM" id="SSF52151">
    <property type="entry name" value="FabD/lysophospholipase-like"/>
    <property type="match status" value="1"/>
</dbReference>
<accession>A0AA38XSR9</accession>
<dbReference type="CDD" id="cd08950">
    <property type="entry name" value="KR_fFAS_SDR_c_like"/>
    <property type="match status" value="1"/>
</dbReference>
<dbReference type="PROSITE" id="PS00606">
    <property type="entry name" value="KS3_1"/>
    <property type="match status" value="1"/>
</dbReference>
<dbReference type="SUPFAM" id="SSF53901">
    <property type="entry name" value="Thiolase-like"/>
    <property type="match status" value="2"/>
</dbReference>
<dbReference type="InterPro" id="IPR037143">
    <property type="entry name" value="4-PPantetheinyl_Trfase_dom_sf"/>
</dbReference>
<dbReference type="GO" id="GO:0004315">
    <property type="term" value="F:3-oxoacyl-[acyl-carrier-protein] synthase activity"/>
    <property type="evidence" value="ECO:0007669"/>
    <property type="project" value="UniProtKB-EC"/>
</dbReference>
<evidence type="ECO:0000256" key="11">
    <source>
        <dbReference type="ARBA" id="ARBA00048508"/>
    </source>
</evidence>
<dbReference type="InterPro" id="IPR040899">
    <property type="entry name" value="Fas_alpha_ACP"/>
</dbReference>